<reference evidence="2 3" key="1">
    <citation type="journal article" date="2021" name="Nat. Commun.">
        <title>Genetic determinants of endophytism in the Arabidopsis root mycobiome.</title>
        <authorList>
            <person name="Mesny F."/>
            <person name="Miyauchi S."/>
            <person name="Thiergart T."/>
            <person name="Pickel B."/>
            <person name="Atanasova L."/>
            <person name="Karlsson M."/>
            <person name="Huettel B."/>
            <person name="Barry K.W."/>
            <person name="Haridas S."/>
            <person name="Chen C."/>
            <person name="Bauer D."/>
            <person name="Andreopoulos W."/>
            <person name="Pangilinan J."/>
            <person name="LaButti K."/>
            <person name="Riley R."/>
            <person name="Lipzen A."/>
            <person name="Clum A."/>
            <person name="Drula E."/>
            <person name="Henrissat B."/>
            <person name="Kohler A."/>
            <person name="Grigoriev I.V."/>
            <person name="Martin F.M."/>
            <person name="Hacquard S."/>
        </authorList>
    </citation>
    <scope>NUCLEOTIDE SEQUENCE [LARGE SCALE GENOMIC DNA]</scope>
    <source>
        <strain evidence="2 3">MPI-SDFR-AT-0080</strain>
    </source>
</reference>
<dbReference type="EMBL" id="JAGTJR010000067">
    <property type="protein sequence ID" value="KAH7020620.1"/>
    <property type="molecule type" value="Genomic_DNA"/>
</dbReference>
<name>A0ABQ8FS31_9PEZI</name>
<organism evidence="2 3">
    <name type="scientific">Macrophomina phaseolina</name>
    <dbReference type="NCBI Taxonomy" id="35725"/>
    <lineage>
        <taxon>Eukaryota</taxon>
        <taxon>Fungi</taxon>
        <taxon>Dikarya</taxon>
        <taxon>Ascomycota</taxon>
        <taxon>Pezizomycotina</taxon>
        <taxon>Dothideomycetes</taxon>
        <taxon>Dothideomycetes incertae sedis</taxon>
        <taxon>Botryosphaeriales</taxon>
        <taxon>Botryosphaeriaceae</taxon>
        <taxon>Macrophomina</taxon>
    </lineage>
</organism>
<evidence type="ECO:0000313" key="3">
    <source>
        <dbReference type="Proteomes" id="UP000774617"/>
    </source>
</evidence>
<keyword evidence="3" id="KW-1185">Reference proteome</keyword>
<evidence type="ECO:0000313" key="2">
    <source>
        <dbReference type="EMBL" id="KAH7020620.1"/>
    </source>
</evidence>
<accession>A0ABQ8FS31</accession>
<feature type="region of interest" description="Disordered" evidence="1">
    <location>
        <begin position="59"/>
        <end position="135"/>
    </location>
</feature>
<feature type="compositionally biased region" description="Basic residues" evidence="1">
    <location>
        <begin position="105"/>
        <end position="119"/>
    </location>
</feature>
<proteinExistence type="predicted"/>
<protein>
    <submittedName>
        <fullName evidence="2">Uncharacterized protein</fullName>
    </submittedName>
</protein>
<evidence type="ECO:0000256" key="1">
    <source>
        <dbReference type="SAM" id="MobiDB-lite"/>
    </source>
</evidence>
<dbReference type="Proteomes" id="UP000774617">
    <property type="component" value="Unassembled WGS sequence"/>
</dbReference>
<sequence>MLETPACKLLSPFTPITTLNCSHCSSVSLTVCWHVFLVKPPISMPKAIHARLSSFASHVEPTSSPARHTTPPAIPRDLTPPRLSSMRARSSFSPGDSDEDGKATPPKKRARTSGRRKTGKPAASPDSTTPSRLHDTPFEAVWRSIGAVEDLESTLPRITAHSMRHVQHAQLANYANTLQQALNIIAFLATHDELAPKHLPLRAATAAAAEGLDGDVGGMLVSFCAAVDATKDDRFLETNVRNAVRDFRLMMLRKMLWHDHFDAEPHAFASFSINGAIPNRVTFFETFGLTDERDFGNRMEEYWYVLDLPVSDLEHRWGKVQKKERKWKSKLVLRGADITLRWNPRTMEVDLVVPYGPAL</sequence>
<comment type="caution">
    <text evidence="2">The sequence shown here is derived from an EMBL/GenBank/DDBJ whole genome shotgun (WGS) entry which is preliminary data.</text>
</comment>
<gene>
    <name evidence="2" type="ORF">B0J12DRAFT_394730</name>
</gene>